<proteinExistence type="predicted"/>
<dbReference type="SMART" id="SM00554">
    <property type="entry name" value="FAS1"/>
    <property type="match status" value="1"/>
</dbReference>
<feature type="signal peptide" evidence="1">
    <location>
        <begin position="1"/>
        <end position="26"/>
    </location>
</feature>
<dbReference type="Proteomes" id="UP000536509">
    <property type="component" value="Unassembled WGS sequence"/>
</dbReference>
<dbReference type="SUPFAM" id="SSF82153">
    <property type="entry name" value="FAS1 domain"/>
    <property type="match status" value="1"/>
</dbReference>
<evidence type="ECO:0000313" key="3">
    <source>
        <dbReference type="EMBL" id="NNT71369.1"/>
    </source>
</evidence>
<organism evidence="3 4">
    <name type="scientific">Flavobacterium rivulicola</name>
    <dbReference type="NCBI Taxonomy" id="2732161"/>
    <lineage>
        <taxon>Bacteria</taxon>
        <taxon>Pseudomonadati</taxon>
        <taxon>Bacteroidota</taxon>
        <taxon>Flavobacteriia</taxon>
        <taxon>Flavobacteriales</taxon>
        <taxon>Flavobacteriaceae</taxon>
        <taxon>Flavobacterium</taxon>
    </lineage>
</organism>
<dbReference type="PANTHER" id="PTHR10900">
    <property type="entry name" value="PERIOSTIN-RELATED"/>
    <property type="match status" value="1"/>
</dbReference>
<dbReference type="PROSITE" id="PS51257">
    <property type="entry name" value="PROKAR_LIPOPROTEIN"/>
    <property type="match status" value="1"/>
</dbReference>
<sequence>MKNKNFKLMATLKAFALAAFISFSFASCSPDENTADDTTASKLTIKETLDALNRAPAPGQASIAGIAVDAGFNELVSALVYVDTELDAGLVNLFANGTDQYTVFAPTDQAFQNLYAALNVDSITDLPAPLVRDVLLYHVIEGRRAANSVVPKRGTREITTLLGSSFSVTPSGAINAIGNSANITAANISASNGIIHVIDTVILPIN</sequence>
<dbReference type="RefSeq" id="WP_171221546.1">
    <property type="nucleotide sequence ID" value="NZ_CP121446.1"/>
</dbReference>
<name>A0A7Y3R7J0_9FLAO</name>
<dbReference type="PANTHER" id="PTHR10900:SF77">
    <property type="entry name" value="FI19380P1"/>
    <property type="match status" value="1"/>
</dbReference>
<evidence type="ECO:0000313" key="4">
    <source>
        <dbReference type="Proteomes" id="UP000536509"/>
    </source>
</evidence>
<dbReference type="InterPro" id="IPR036378">
    <property type="entry name" value="FAS1_dom_sf"/>
</dbReference>
<dbReference type="PROSITE" id="PS50213">
    <property type="entry name" value="FAS1"/>
    <property type="match status" value="1"/>
</dbReference>
<feature type="domain" description="FAS1" evidence="2">
    <location>
        <begin position="59"/>
        <end position="202"/>
    </location>
</feature>
<dbReference type="InterPro" id="IPR050904">
    <property type="entry name" value="Adhesion/Biosynth-related"/>
</dbReference>
<feature type="chain" id="PRO_5030513783" description="FAS1 domain-containing protein" evidence="1">
    <location>
        <begin position="27"/>
        <end position="206"/>
    </location>
</feature>
<dbReference type="InterPro" id="IPR000782">
    <property type="entry name" value="FAS1_domain"/>
</dbReference>
<keyword evidence="4" id="KW-1185">Reference proteome</keyword>
<dbReference type="AlphaFoldDB" id="A0A7Y3R7J0"/>
<dbReference type="GO" id="GO:0005615">
    <property type="term" value="C:extracellular space"/>
    <property type="evidence" value="ECO:0007669"/>
    <property type="project" value="TreeGrafter"/>
</dbReference>
<dbReference type="Gene3D" id="2.30.180.10">
    <property type="entry name" value="FAS1 domain"/>
    <property type="match status" value="1"/>
</dbReference>
<evidence type="ECO:0000259" key="2">
    <source>
        <dbReference type="PROSITE" id="PS50213"/>
    </source>
</evidence>
<evidence type="ECO:0000256" key="1">
    <source>
        <dbReference type="SAM" id="SignalP"/>
    </source>
</evidence>
<accession>A0A7Y3R7J0</accession>
<keyword evidence="1" id="KW-0732">Signal</keyword>
<protein>
    <recommendedName>
        <fullName evidence="2">FAS1 domain-containing protein</fullName>
    </recommendedName>
</protein>
<reference evidence="3 4" key="1">
    <citation type="submission" date="2020-05" db="EMBL/GenBank/DDBJ databases">
        <title>Draft genome of Flavobacterium sp. IMCC34852.</title>
        <authorList>
            <person name="Song J."/>
            <person name="Cho J.-C."/>
        </authorList>
    </citation>
    <scope>NUCLEOTIDE SEQUENCE [LARGE SCALE GENOMIC DNA]</scope>
    <source>
        <strain evidence="3 4">IMCC34852</strain>
    </source>
</reference>
<dbReference type="EMBL" id="JABEVX010000001">
    <property type="protein sequence ID" value="NNT71369.1"/>
    <property type="molecule type" value="Genomic_DNA"/>
</dbReference>
<gene>
    <name evidence="3" type="ORF">HKT18_03980</name>
</gene>
<dbReference type="Pfam" id="PF02469">
    <property type="entry name" value="Fasciclin"/>
    <property type="match status" value="1"/>
</dbReference>
<comment type="caution">
    <text evidence="3">The sequence shown here is derived from an EMBL/GenBank/DDBJ whole genome shotgun (WGS) entry which is preliminary data.</text>
</comment>